<sequence>MMEDERKKRAKQRRLPFLDIEQELPKTIEKVVIEFKEIDSITEKYALEFKEKEAALLNYKNNNLFEYIINWKQLLVEGLEQRHMIDVTLYSNLNRIDRYLQAKYEREIDIKSKQQEKEHENRSEIGKLNLTKTSELKQKKEVG</sequence>
<accession>A0AAD7ZEW2</accession>
<feature type="compositionally biased region" description="Basic and acidic residues" evidence="1">
    <location>
        <begin position="134"/>
        <end position="143"/>
    </location>
</feature>
<gene>
    <name evidence="2" type="ORF">L9F63_024463</name>
</gene>
<feature type="compositionally biased region" description="Basic and acidic residues" evidence="1">
    <location>
        <begin position="111"/>
        <end position="125"/>
    </location>
</feature>
<keyword evidence="3" id="KW-1185">Reference proteome</keyword>
<dbReference type="EMBL" id="JASPKZ010008423">
    <property type="protein sequence ID" value="KAJ9579439.1"/>
    <property type="molecule type" value="Genomic_DNA"/>
</dbReference>
<reference evidence="2" key="1">
    <citation type="journal article" date="2023" name="IScience">
        <title>Live-bearing cockroach genome reveals convergent evolutionary mechanisms linked to viviparity in insects and beyond.</title>
        <authorList>
            <person name="Fouks B."/>
            <person name="Harrison M.C."/>
            <person name="Mikhailova A.A."/>
            <person name="Marchal E."/>
            <person name="English S."/>
            <person name="Carruthers M."/>
            <person name="Jennings E.C."/>
            <person name="Chiamaka E.L."/>
            <person name="Frigard R.A."/>
            <person name="Pippel M."/>
            <person name="Attardo G.M."/>
            <person name="Benoit J.B."/>
            <person name="Bornberg-Bauer E."/>
            <person name="Tobe S.S."/>
        </authorList>
    </citation>
    <scope>NUCLEOTIDE SEQUENCE</scope>
    <source>
        <strain evidence="2">Stay&amp;Tobe</strain>
    </source>
</reference>
<protein>
    <submittedName>
        <fullName evidence="2">Uncharacterized protein</fullName>
    </submittedName>
</protein>
<evidence type="ECO:0000313" key="3">
    <source>
        <dbReference type="Proteomes" id="UP001233999"/>
    </source>
</evidence>
<proteinExistence type="predicted"/>
<dbReference type="Proteomes" id="UP001233999">
    <property type="component" value="Unassembled WGS sequence"/>
</dbReference>
<evidence type="ECO:0000256" key="1">
    <source>
        <dbReference type="SAM" id="MobiDB-lite"/>
    </source>
</evidence>
<reference evidence="2" key="2">
    <citation type="submission" date="2023-05" db="EMBL/GenBank/DDBJ databases">
        <authorList>
            <person name="Fouks B."/>
        </authorList>
    </citation>
    <scope>NUCLEOTIDE SEQUENCE</scope>
    <source>
        <strain evidence="2">Stay&amp;Tobe</strain>
        <tissue evidence="2">Testes</tissue>
    </source>
</reference>
<comment type="caution">
    <text evidence="2">The sequence shown here is derived from an EMBL/GenBank/DDBJ whole genome shotgun (WGS) entry which is preliminary data.</text>
</comment>
<dbReference type="AlphaFoldDB" id="A0AAD7ZEW2"/>
<feature type="region of interest" description="Disordered" evidence="1">
    <location>
        <begin position="111"/>
        <end position="143"/>
    </location>
</feature>
<name>A0AAD7ZEW2_DIPPU</name>
<evidence type="ECO:0000313" key="2">
    <source>
        <dbReference type="EMBL" id="KAJ9579439.1"/>
    </source>
</evidence>
<organism evidence="2 3">
    <name type="scientific">Diploptera punctata</name>
    <name type="common">Pacific beetle cockroach</name>
    <dbReference type="NCBI Taxonomy" id="6984"/>
    <lineage>
        <taxon>Eukaryota</taxon>
        <taxon>Metazoa</taxon>
        <taxon>Ecdysozoa</taxon>
        <taxon>Arthropoda</taxon>
        <taxon>Hexapoda</taxon>
        <taxon>Insecta</taxon>
        <taxon>Pterygota</taxon>
        <taxon>Neoptera</taxon>
        <taxon>Polyneoptera</taxon>
        <taxon>Dictyoptera</taxon>
        <taxon>Blattodea</taxon>
        <taxon>Blaberoidea</taxon>
        <taxon>Blaberidae</taxon>
        <taxon>Diplopterinae</taxon>
        <taxon>Diploptera</taxon>
    </lineage>
</organism>